<keyword evidence="4" id="KW-0747">Spliceosome</keyword>
<proteinExistence type="inferred from homology"/>
<feature type="compositionally biased region" description="Basic and acidic residues" evidence="8">
    <location>
        <begin position="394"/>
        <end position="415"/>
    </location>
</feature>
<dbReference type="Pfam" id="PF10197">
    <property type="entry name" value="Cir_N"/>
    <property type="match status" value="1"/>
</dbReference>
<keyword evidence="3" id="KW-0507">mRNA processing</keyword>
<feature type="compositionally biased region" description="Basic and acidic residues" evidence="8">
    <location>
        <begin position="293"/>
        <end position="303"/>
    </location>
</feature>
<feature type="compositionally biased region" description="Basic residues" evidence="8">
    <location>
        <begin position="174"/>
        <end position="189"/>
    </location>
</feature>
<comment type="similarity">
    <text evidence="2">Belongs to the CWC25 family.</text>
</comment>
<reference evidence="10 11" key="1">
    <citation type="submission" date="2018-09" db="EMBL/GenBank/DDBJ databases">
        <title>Genomic investigation of the strawberry pathogen Phytophthora fragariae indicates pathogenicity is determined by transcriptional variation in three key races.</title>
        <authorList>
            <person name="Adams T.M."/>
            <person name="Armitage A.D."/>
            <person name="Sobczyk M.K."/>
            <person name="Bates H.J."/>
            <person name="Dunwell J.M."/>
            <person name="Nellist C.F."/>
            <person name="Harrison R.J."/>
        </authorList>
    </citation>
    <scope>NUCLEOTIDE SEQUENCE [LARGE SCALE GENOMIC DNA]</scope>
    <source>
        <strain evidence="10 11">SCRP249</strain>
    </source>
</reference>
<dbReference type="EMBL" id="QXFV01000765">
    <property type="protein sequence ID" value="KAE9027150.1"/>
    <property type="molecule type" value="Genomic_DNA"/>
</dbReference>
<dbReference type="InterPro" id="IPR051376">
    <property type="entry name" value="CWC25_splicing_factor"/>
</dbReference>
<feature type="compositionally biased region" description="Basic and acidic residues" evidence="8">
    <location>
        <begin position="266"/>
        <end position="281"/>
    </location>
</feature>
<evidence type="ECO:0000256" key="6">
    <source>
        <dbReference type="ARBA" id="ARBA00023187"/>
    </source>
</evidence>
<evidence type="ECO:0000256" key="4">
    <source>
        <dbReference type="ARBA" id="ARBA00022728"/>
    </source>
</evidence>
<feature type="compositionally biased region" description="Basic and acidic residues" evidence="8">
    <location>
        <begin position="534"/>
        <end position="547"/>
    </location>
</feature>
<evidence type="ECO:0000256" key="7">
    <source>
        <dbReference type="ARBA" id="ARBA00023242"/>
    </source>
</evidence>
<feature type="compositionally biased region" description="Basic and acidic residues" evidence="8">
    <location>
        <begin position="321"/>
        <end position="344"/>
    </location>
</feature>
<feature type="compositionally biased region" description="Basic and acidic residues" evidence="8">
    <location>
        <begin position="472"/>
        <end position="504"/>
    </location>
</feature>
<dbReference type="SMART" id="SM01083">
    <property type="entry name" value="Cir_N"/>
    <property type="match status" value="1"/>
</dbReference>
<dbReference type="InterPro" id="IPR022209">
    <property type="entry name" value="CWC25"/>
</dbReference>
<keyword evidence="7" id="KW-0539">Nucleus</keyword>
<feature type="compositionally biased region" description="Basic residues" evidence="8">
    <location>
        <begin position="311"/>
        <end position="320"/>
    </location>
</feature>
<evidence type="ECO:0000256" key="8">
    <source>
        <dbReference type="SAM" id="MobiDB-lite"/>
    </source>
</evidence>
<feature type="domain" description="CBF1-interacting co-repressor CIR N-terminal" evidence="9">
    <location>
        <begin position="10"/>
        <end position="46"/>
    </location>
</feature>
<dbReference type="GO" id="GO:0005684">
    <property type="term" value="C:U2-type spliceosomal complex"/>
    <property type="evidence" value="ECO:0007669"/>
    <property type="project" value="TreeGrafter"/>
</dbReference>
<evidence type="ECO:0000256" key="5">
    <source>
        <dbReference type="ARBA" id="ARBA00023054"/>
    </source>
</evidence>
<keyword evidence="6" id="KW-0508">mRNA splicing</keyword>
<evidence type="ECO:0000313" key="10">
    <source>
        <dbReference type="EMBL" id="KAE9027150.1"/>
    </source>
</evidence>
<feature type="compositionally biased region" description="Basic and acidic residues" evidence="8">
    <location>
        <begin position="221"/>
        <end position="244"/>
    </location>
</feature>
<dbReference type="AlphaFoldDB" id="A0A6A3MB78"/>
<dbReference type="GO" id="GO:0000398">
    <property type="term" value="P:mRNA splicing, via spliceosome"/>
    <property type="evidence" value="ECO:0007669"/>
    <property type="project" value="TreeGrafter"/>
</dbReference>
<feature type="compositionally biased region" description="Basic residues" evidence="8">
    <location>
        <begin position="423"/>
        <end position="441"/>
    </location>
</feature>
<evidence type="ECO:0000259" key="9">
    <source>
        <dbReference type="SMART" id="SM01083"/>
    </source>
</evidence>
<feature type="compositionally biased region" description="Basic and acidic residues" evidence="8">
    <location>
        <begin position="161"/>
        <end position="173"/>
    </location>
</feature>
<feature type="compositionally biased region" description="Basic and acidic residues" evidence="8">
    <location>
        <begin position="364"/>
        <end position="379"/>
    </location>
</feature>
<name>A0A6A3MB78_9STRA</name>
<accession>A0A6A3MB78</accession>
<protein>
    <recommendedName>
        <fullName evidence="9">CBF1-interacting co-repressor CIR N-terminal domain-containing protein</fullName>
    </recommendedName>
</protein>
<dbReference type="PANTHER" id="PTHR16196">
    <property type="entry name" value="CELL CYCLE CONTROL PROTEIN CWF25"/>
    <property type="match status" value="1"/>
</dbReference>
<comment type="caution">
    <text evidence="10">The sequence shown here is derived from an EMBL/GenBank/DDBJ whole genome shotgun (WGS) entry which is preliminary data.</text>
</comment>
<feature type="compositionally biased region" description="Low complexity" evidence="8">
    <location>
        <begin position="246"/>
        <end position="257"/>
    </location>
</feature>
<sequence>MSLAFLAKKSWHTANLRNVEKVWIAEQKHAAEEKKVAELRKNIEEERQLQELRQLQAAQGNKAAAVERLDWMYEGPSAAREKTAEEYLLGKEYEGEDEKAAKGDVDLSTTTKYGSLALTKSALPANDAFQRLNEDPMMIIRKRQQAAREQVLKNPVKMKRIKEQVDRLKEDKKARKKAKKAAKKEKKHARREEKRRLKKKRKHGEDDSEASDRSGDEDEDKADHRRKDSSSKHYRGHGHDRERGISPSRSYSRSASPVATHHGRGRDRSNPRQSREAERFQRSPSYHRSSRPSADHHPQERRRSLSPTRDRRYRSRSRSPPRREERGRSRSPPGRDDFGRDRAPSRATRTSVERRRTPPRQKHTKDSNRHDDGRRDRSRSCSPVSYQRGRRSRSPVDGRERRRHQSPVDRRDSRRSPSPNNRRDRHRPQSPAGRRPRHRSRSSGDRRDKQRECSPMARGNPHRERSSRHRSSSRDRVRDSTEVRDGDRPGKELELKRKPLDSEGKYGLINKAGAVESKDVDKTSLGPNAKYLAKAREAKRLEEEERRRKLGKASSYRESRALTKDEKERMAQQMVEDAKERDAYIAKRASQKKDELDKREKEATSSNPEFLRELHSAAYLDGESSMSDRLCRNAHYIQRKADSSNFLSK</sequence>
<evidence type="ECO:0000256" key="1">
    <source>
        <dbReference type="ARBA" id="ARBA00004123"/>
    </source>
</evidence>
<dbReference type="Pfam" id="PF12542">
    <property type="entry name" value="CWC25"/>
    <property type="match status" value="1"/>
</dbReference>
<evidence type="ECO:0000256" key="3">
    <source>
        <dbReference type="ARBA" id="ARBA00022664"/>
    </source>
</evidence>
<gene>
    <name evidence="10" type="ORF">PR001_g12031</name>
</gene>
<comment type="subcellular location">
    <subcellularLocation>
        <location evidence="1">Nucleus</location>
    </subcellularLocation>
</comment>
<dbReference type="Proteomes" id="UP000429607">
    <property type="component" value="Unassembled WGS sequence"/>
</dbReference>
<dbReference type="PANTHER" id="PTHR16196:SF0">
    <property type="entry name" value="PRE-MRNA-SPLICING FACTOR CWC25 HOMOLOG"/>
    <property type="match status" value="1"/>
</dbReference>
<feature type="compositionally biased region" description="Basic and acidic residues" evidence="8">
    <location>
        <begin position="442"/>
        <end position="452"/>
    </location>
</feature>
<dbReference type="InterPro" id="IPR019339">
    <property type="entry name" value="CIR_N_dom"/>
</dbReference>
<evidence type="ECO:0000256" key="2">
    <source>
        <dbReference type="ARBA" id="ARBA00006695"/>
    </source>
</evidence>
<keyword evidence="5" id="KW-0175">Coiled coil</keyword>
<feature type="region of interest" description="Disordered" evidence="8">
    <location>
        <begin position="152"/>
        <end position="612"/>
    </location>
</feature>
<evidence type="ECO:0000313" key="11">
    <source>
        <dbReference type="Proteomes" id="UP000429607"/>
    </source>
</evidence>
<organism evidence="10 11">
    <name type="scientific">Phytophthora rubi</name>
    <dbReference type="NCBI Taxonomy" id="129364"/>
    <lineage>
        <taxon>Eukaryota</taxon>
        <taxon>Sar</taxon>
        <taxon>Stramenopiles</taxon>
        <taxon>Oomycota</taxon>
        <taxon>Peronosporomycetes</taxon>
        <taxon>Peronosporales</taxon>
        <taxon>Peronosporaceae</taxon>
        <taxon>Phytophthora</taxon>
    </lineage>
</organism>
<feature type="compositionally biased region" description="Basic and acidic residues" evidence="8">
    <location>
        <begin position="555"/>
        <end position="603"/>
    </location>
</feature>